<dbReference type="Gene3D" id="3.40.50.10960">
    <property type="match status" value="1"/>
</dbReference>
<evidence type="ECO:0000256" key="3">
    <source>
        <dbReference type="ARBA" id="ARBA00022692"/>
    </source>
</evidence>
<evidence type="ECO:0000259" key="8">
    <source>
        <dbReference type="Pfam" id="PF03799"/>
    </source>
</evidence>
<sequence length="470" mass="51600">MMDWEEERIRQERRERRRRLHEKLAENARTDVARRQDKSANKSNQDAVQNGVDSSRQDEDQDQAKLEKKQAASNINKQKSSKQKPVKKKAKQKPKWRLPKFSIKGKGKANSKKQKQGQAGKRKQQVTSNQGMPPVKEVQKSEPTNWKKMVLLLLPFVIALFLAGYYASPLNHVASITVEGVEDTESMNLSLLNEGMSVTDLKNSKGEVEQAIVNQNPSVKSATVNVSDWNKVAVNVSAYRQLGYIQIADFFYPLLENNEIIDTPLPSLEKELPLFEGYDIANEDQKAKLTETVKALSSLSDDIIQKISLVTYTGDESNTDRIALQMVDGNVVRGFISSIGDRMSYYNGIASQLDGQTGLIDMEVAIYFTELNDGNNPYALEEDKKAYDESVAAESSAASESEASELDVLSSDSASESTDSSSTESTSASDASSGSTSETSQVESTDAQATSSSVETDAASGNSVVESGSE</sequence>
<evidence type="ECO:0000256" key="7">
    <source>
        <dbReference type="SAM" id="Phobius"/>
    </source>
</evidence>
<feature type="compositionally biased region" description="Polar residues" evidence="6">
    <location>
        <begin position="41"/>
        <end position="54"/>
    </location>
</feature>
<dbReference type="Pfam" id="PF03799">
    <property type="entry name" value="FtsQ_DivIB_C"/>
    <property type="match status" value="1"/>
</dbReference>
<feature type="transmembrane region" description="Helical" evidence="7">
    <location>
        <begin position="149"/>
        <end position="167"/>
    </location>
</feature>
<dbReference type="GO" id="GO:0051301">
    <property type="term" value="P:cell division"/>
    <property type="evidence" value="ECO:0007669"/>
    <property type="project" value="UniProtKB-KW"/>
</dbReference>
<feature type="compositionally biased region" description="Basic and acidic residues" evidence="6">
    <location>
        <begin position="22"/>
        <end position="40"/>
    </location>
</feature>
<keyword evidence="3 7" id="KW-0812">Transmembrane</keyword>
<dbReference type="InterPro" id="IPR050487">
    <property type="entry name" value="FtsQ_DivIB"/>
</dbReference>
<evidence type="ECO:0000256" key="2">
    <source>
        <dbReference type="ARBA" id="ARBA00022618"/>
    </source>
</evidence>
<accession>A0AA47J1Z7</accession>
<name>A0AA47J1Z7_9LACT</name>
<dbReference type="Proteomes" id="UP001164714">
    <property type="component" value="Chromosome"/>
</dbReference>
<evidence type="ECO:0000256" key="6">
    <source>
        <dbReference type="SAM" id="MobiDB-lite"/>
    </source>
</evidence>
<feature type="compositionally biased region" description="Basic and acidic residues" evidence="6">
    <location>
        <begin position="55"/>
        <end position="70"/>
    </location>
</feature>
<keyword evidence="5" id="KW-0131">Cell cycle</keyword>
<reference evidence="9" key="1">
    <citation type="submission" date="2022-12" db="EMBL/GenBank/DDBJ databases">
        <title>Whole genome sequence analysis of a duck derived balloon bacteium Aerococcus urinaeequi henan2020.</title>
        <authorList>
            <person name="Zhang H."/>
            <person name="Qiao H.X."/>
            <person name="Bian C.Z."/>
            <person name="Shu J.C."/>
        </authorList>
    </citation>
    <scope>NUCLEOTIDE SEQUENCE</scope>
    <source>
        <strain evidence="9">2020-HN-1</strain>
    </source>
</reference>
<dbReference type="RefSeq" id="WP_269105353.1">
    <property type="nucleotide sequence ID" value="NZ_CP114063.1"/>
</dbReference>
<evidence type="ECO:0000313" key="10">
    <source>
        <dbReference type="Proteomes" id="UP001164714"/>
    </source>
</evidence>
<feature type="compositionally biased region" description="Polar residues" evidence="6">
    <location>
        <begin position="447"/>
        <end position="470"/>
    </location>
</feature>
<feature type="region of interest" description="Disordered" evidence="6">
    <location>
        <begin position="1"/>
        <end position="141"/>
    </location>
</feature>
<dbReference type="AlphaFoldDB" id="A0AA47J1Z7"/>
<evidence type="ECO:0000256" key="4">
    <source>
        <dbReference type="ARBA" id="ARBA00022989"/>
    </source>
</evidence>
<gene>
    <name evidence="9" type="ORF">OZ415_03165</name>
</gene>
<organism evidence="9 10">
    <name type="scientific">Aerococcus urinaeequi</name>
    <dbReference type="NCBI Taxonomy" id="51665"/>
    <lineage>
        <taxon>Bacteria</taxon>
        <taxon>Bacillati</taxon>
        <taxon>Bacillota</taxon>
        <taxon>Bacilli</taxon>
        <taxon>Lactobacillales</taxon>
        <taxon>Aerococcaceae</taxon>
        <taxon>Aerococcus</taxon>
    </lineage>
</organism>
<feature type="domain" description="Cell division protein FtsQ/DivIB C-terminal" evidence="8">
    <location>
        <begin position="245"/>
        <end position="362"/>
    </location>
</feature>
<keyword evidence="4 7" id="KW-1133">Transmembrane helix</keyword>
<dbReference type="PANTHER" id="PTHR37820">
    <property type="entry name" value="CELL DIVISION PROTEIN DIVIB"/>
    <property type="match status" value="1"/>
</dbReference>
<dbReference type="EMBL" id="CP114063">
    <property type="protein sequence ID" value="WAT25102.1"/>
    <property type="molecule type" value="Genomic_DNA"/>
</dbReference>
<dbReference type="PANTHER" id="PTHR37820:SF1">
    <property type="entry name" value="CELL DIVISION PROTEIN FTSQ"/>
    <property type="match status" value="1"/>
</dbReference>
<proteinExistence type="predicted"/>
<evidence type="ECO:0000256" key="1">
    <source>
        <dbReference type="ARBA" id="ARBA00022475"/>
    </source>
</evidence>
<feature type="compositionally biased region" description="Basic residues" evidence="6">
    <location>
        <begin position="79"/>
        <end position="124"/>
    </location>
</feature>
<keyword evidence="2 9" id="KW-0132">Cell division</keyword>
<evidence type="ECO:0000256" key="5">
    <source>
        <dbReference type="ARBA" id="ARBA00023306"/>
    </source>
</evidence>
<feature type="region of interest" description="Disordered" evidence="6">
    <location>
        <begin position="390"/>
        <end position="470"/>
    </location>
</feature>
<keyword evidence="1" id="KW-1003">Cell membrane</keyword>
<dbReference type="GO" id="GO:0005886">
    <property type="term" value="C:plasma membrane"/>
    <property type="evidence" value="ECO:0007669"/>
    <property type="project" value="TreeGrafter"/>
</dbReference>
<evidence type="ECO:0000313" key="9">
    <source>
        <dbReference type="EMBL" id="WAT25102.1"/>
    </source>
</evidence>
<protein>
    <submittedName>
        <fullName evidence="9">Cell division protein FtsQ</fullName>
    </submittedName>
</protein>
<keyword evidence="7" id="KW-0472">Membrane</keyword>
<dbReference type="InterPro" id="IPR005548">
    <property type="entry name" value="Cell_div_FtsQ/DivIB_C"/>
</dbReference>
<feature type="compositionally biased region" description="Low complexity" evidence="6">
    <location>
        <begin position="390"/>
        <end position="446"/>
    </location>
</feature>